<dbReference type="GeneTree" id="ENSGT01000000220215"/>
<dbReference type="InterPro" id="IPR023412">
    <property type="entry name" value="RNaseA_domain"/>
</dbReference>
<dbReference type="InterPro" id="IPR001427">
    <property type="entry name" value="RNaseA"/>
</dbReference>
<dbReference type="SMART" id="SM00092">
    <property type="entry name" value="RNAse_Pc"/>
    <property type="match status" value="1"/>
</dbReference>
<dbReference type="PANTHER" id="PTHR11437:SF66">
    <property type="entry name" value="RNASE 3"/>
    <property type="match status" value="1"/>
</dbReference>
<dbReference type="Ensembl" id="ENSXETT00000083634">
    <property type="protein sequence ID" value="ENSXETP00000093976"/>
    <property type="gene ID" value="ENSXETG00000040840"/>
</dbReference>
<dbReference type="Pfam" id="PF00074">
    <property type="entry name" value="RnaseA"/>
    <property type="match status" value="1"/>
</dbReference>
<accession>A0A6I8SGN9</accession>
<protein>
    <recommendedName>
        <fullName evidence="3">Ribonuclease A-domain domain-containing protein</fullName>
    </recommendedName>
</protein>
<reference evidence="4" key="2">
    <citation type="submission" date="2020-05" db="UniProtKB">
        <authorList>
            <consortium name="Ensembl"/>
        </authorList>
    </citation>
    <scope>IDENTIFICATION</scope>
</reference>
<evidence type="ECO:0000259" key="3">
    <source>
        <dbReference type="SMART" id="SM00092"/>
    </source>
</evidence>
<dbReference type="GO" id="GO:0003676">
    <property type="term" value="F:nucleic acid binding"/>
    <property type="evidence" value="ECO:0007669"/>
    <property type="project" value="InterPro"/>
</dbReference>
<evidence type="ECO:0000256" key="2">
    <source>
        <dbReference type="SAM" id="SignalP"/>
    </source>
</evidence>
<dbReference type="Gene3D" id="3.10.130.10">
    <property type="entry name" value="Ribonuclease A-like domain"/>
    <property type="match status" value="1"/>
</dbReference>
<reference evidence="4" key="1">
    <citation type="journal article" date="2010" name="Science">
        <title>The genome of the Western clawed frog Xenopus tropicalis.</title>
        <authorList>
            <person name="Hellsten U."/>
            <person name="Harland R.M."/>
            <person name="Gilchrist M.J."/>
            <person name="Hendrix D."/>
            <person name="Jurka J."/>
            <person name="Kapitonov V."/>
            <person name="Ovcharenko I."/>
            <person name="Putnam N.H."/>
            <person name="Shu S."/>
            <person name="Taher L."/>
            <person name="Blitz I.L."/>
            <person name="Blumberg B."/>
            <person name="Dichmann D.S."/>
            <person name="Dubchak I."/>
            <person name="Amaya E."/>
            <person name="Detter J.C."/>
            <person name="Fletcher R."/>
            <person name="Gerhard D.S."/>
            <person name="Goodstein D."/>
            <person name="Graves T."/>
            <person name="Grigoriev I.V."/>
            <person name="Grimwood J."/>
            <person name="Kawashima T."/>
            <person name="Lindquist E."/>
            <person name="Lucas S.M."/>
            <person name="Mead P.E."/>
            <person name="Mitros T."/>
            <person name="Ogino H."/>
            <person name="Ohta Y."/>
            <person name="Poliakov A.V."/>
            <person name="Pollet N."/>
            <person name="Robert J."/>
            <person name="Salamov A."/>
            <person name="Sater A.K."/>
            <person name="Schmutz J."/>
            <person name="Terry A."/>
            <person name="Vize P.D."/>
            <person name="Warren W.C."/>
            <person name="Wells D."/>
            <person name="Wills A."/>
            <person name="Wilson R.K."/>
            <person name="Zimmerman L.B."/>
            <person name="Zorn A.M."/>
            <person name="Grainger R."/>
            <person name="Grammer T."/>
            <person name="Khokha M.K."/>
            <person name="Richardson P.M."/>
            <person name="Rokhsar D.S."/>
        </authorList>
    </citation>
    <scope>NUCLEOTIDE SEQUENCE [LARGE SCALE GENOMIC DNA]</scope>
    <source>
        <strain evidence="4">Nigerian</strain>
    </source>
</reference>
<dbReference type="InterPro" id="IPR036816">
    <property type="entry name" value="RNaseA-like_dom_sf"/>
</dbReference>
<dbReference type="PANTHER" id="PTHR11437">
    <property type="entry name" value="RIBONUCLEASE"/>
    <property type="match status" value="1"/>
</dbReference>
<dbReference type="InParanoid" id="A0A6I8SGN9"/>
<keyword evidence="2" id="KW-0732">Signal</keyword>
<dbReference type="AlphaFoldDB" id="A0A6I8SGN9"/>
<evidence type="ECO:0000313" key="4">
    <source>
        <dbReference type="Ensembl" id="ENSXETP00000093976"/>
    </source>
</evidence>
<dbReference type="FunCoup" id="A0A6I8SGN9">
    <property type="interactions" value="662"/>
</dbReference>
<organism evidence="4">
    <name type="scientific">Xenopus tropicalis</name>
    <name type="common">Western clawed frog</name>
    <name type="synonym">Silurana tropicalis</name>
    <dbReference type="NCBI Taxonomy" id="8364"/>
    <lineage>
        <taxon>Eukaryota</taxon>
        <taxon>Metazoa</taxon>
        <taxon>Chordata</taxon>
        <taxon>Craniata</taxon>
        <taxon>Vertebrata</taxon>
        <taxon>Euteleostomi</taxon>
        <taxon>Amphibia</taxon>
        <taxon>Batrachia</taxon>
        <taxon>Anura</taxon>
        <taxon>Pipoidea</taxon>
        <taxon>Pipidae</taxon>
        <taxon>Xenopodinae</taxon>
        <taxon>Xenopus</taxon>
        <taxon>Silurana</taxon>
    </lineage>
</organism>
<name>A0A6I8SGN9_XENTR</name>
<feature type="signal peptide" evidence="2">
    <location>
        <begin position="1"/>
        <end position="20"/>
    </location>
</feature>
<dbReference type="SUPFAM" id="SSF54076">
    <property type="entry name" value="RNase A-like"/>
    <property type="match status" value="1"/>
</dbReference>
<sequence>MVPVLTFLLTLCIILGFSLPSNTQKYKDFKKKHILQINCNQIIDQRNIWINNNKNCKPLYTFIDANVIEVQKMCQGIVESDHVLSEGPLHLTVCSLIKEKSAKPPNCFYNEGHQNKRINITCENNLPVHFNRWALFSTYGAT</sequence>
<evidence type="ECO:0000256" key="1">
    <source>
        <dbReference type="ARBA" id="ARBA00005600"/>
    </source>
</evidence>
<comment type="similarity">
    <text evidence="1">Belongs to the pancreatic ribonuclease family.</text>
</comment>
<dbReference type="Bgee" id="ENSXETG00000040840">
    <property type="expression patterns" value="Expressed in liver"/>
</dbReference>
<feature type="chain" id="PRO_5031420974" description="Ribonuclease A-domain domain-containing protein" evidence="2">
    <location>
        <begin position="21"/>
        <end position="142"/>
    </location>
</feature>
<feature type="domain" description="Ribonuclease A-domain" evidence="3">
    <location>
        <begin position="22"/>
        <end position="134"/>
    </location>
</feature>
<proteinExistence type="inferred from homology"/>